<dbReference type="EMBL" id="LAZR01034350">
    <property type="protein sequence ID" value="KKL45539.1"/>
    <property type="molecule type" value="Genomic_DNA"/>
</dbReference>
<name>A0A0F9C8P1_9ZZZZ</name>
<protein>
    <submittedName>
        <fullName evidence="1">Uncharacterized protein</fullName>
    </submittedName>
</protein>
<gene>
    <name evidence="1" type="ORF">LCGC14_2354680</name>
</gene>
<comment type="caution">
    <text evidence="1">The sequence shown here is derived from an EMBL/GenBank/DDBJ whole genome shotgun (WGS) entry which is preliminary data.</text>
</comment>
<proteinExistence type="predicted"/>
<dbReference type="AlphaFoldDB" id="A0A0F9C8P1"/>
<organism evidence="1">
    <name type="scientific">marine sediment metagenome</name>
    <dbReference type="NCBI Taxonomy" id="412755"/>
    <lineage>
        <taxon>unclassified sequences</taxon>
        <taxon>metagenomes</taxon>
        <taxon>ecological metagenomes</taxon>
    </lineage>
</organism>
<accession>A0A0F9C8P1</accession>
<feature type="non-terminal residue" evidence="1">
    <location>
        <position position="41"/>
    </location>
</feature>
<evidence type="ECO:0000313" key="1">
    <source>
        <dbReference type="EMBL" id="KKL45539.1"/>
    </source>
</evidence>
<reference evidence="1" key="1">
    <citation type="journal article" date="2015" name="Nature">
        <title>Complex archaea that bridge the gap between prokaryotes and eukaryotes.</title>
        <authorList>
            <person name="Spang A."/>
            <person name="Saw J.H."/>
            <person name="Jorgensen S.L."/>
            <person name="Zaremba-Niedzwiedzka K."/>
            <person name="Martijn J."/>
            <person name="Lind A.E."/>
            <person name="van Eijk R."/>
            <person name="Schleper C."/>
            <person name="Guy L."/>
            <person name="Ettema T.J."/>
        </authorList>
    </citation>
    <scope>NUCLEOTIDE SEQUENCE</scope>
</reference>
<sequence length="41" mass="4257">MAMAATVTNHNDNNDPGTLRTVLNNAGAGDTINFNLPGDLD</sequence>